<sequence length="101" mass="10498">MSDGSKAVALLIGAVAGPEGALRAPFRMLDAALLAHVAPDTVICALLAGDSDAMTVAERLAELGWRGRLVVVAQGLPNRRMVQQELQAIAPWISVEVVAGL</sequence>
<proteinExistence type="predicted"/>
<reference evidence="1 2" key="1">
    <citation type="submission" date="2018-04" db="EMBL/GenBank/DDBJ databases">
        <title>Genome sequencing of Gemmobacter.</title>
        <authorList>
            <person name="Yi H."/>
            <person name="Baek M.-G."/>
        </authorList>
    </citation>
    <scope>NUCLEOTIDE SEQUENCE [LARGE SCALE GENOMIC DNA]</scope>
    <source>
        <strain evidence="1 2">HYN0069</strain>
    </source>
</reference>
<dbReference type="RefSeq" id="WP_108435455.1">
    <property type="nucleotide sequence ID" value="NZ_CP028918.1"/>
</dbReference>
<dbReference type="AlphaFoldDB" id="A0A2S0ULF8"/>
<keyword evidence="2" id="KW-1185">Reference proteome</keyword>
<gene>
    <name evidence="1" type="ORF">HYN69_09055</name>
</gene>
<organism evidence="1 2">
    <name type="scientific">Paragemmobacter aquarius</name>
    <dbReference type="NCBI Taxonomy" id="2169400"/>
    <lineage>
        <taxon>Bacteria</taxon>
        <taxon>Pseudomonadati</taxon>
        <taxon>Pseudomonadota</taxon>
        <taxon>Alphaproteobacteria</taxon>
        <taxon>Rhodobacterales</taxon>
        <taxon>Paracoccaceae</taxon>
        <taxon>Paragemmobacter</taxon>
    </lineage>
</organism>
<dbReference type="KEGG" id="geh:HYN69_09055"/>
<evidence type="ECO:0000313" key="1">
    <source>
        <dbReference type="EMBL" id="AWB48636.1"/>
    </source>
</evidence>
<dbReference type="Proteomes" id="UP000244496">
    <property type="component" value="Chromosome"/>
</dbReference>
<dbReference type="OrthoDB" id="7864872at2"/>
<evidence type="ECO:0000313" key="2">
    <source>
        <dbReference type="Proteomes" id="UP000244496"/>
    </source>
</evidence>
<dbReference type="EMBL" id="CP028918">
    <property type="protein sequence ID" value="AWB48636.1"/>
    <property type="molecule type" value="Genomic_DNA"/>
</dbReference>
<accession>A0A2S0ULF8</accession>
<protein>
    <submittedName>
        <fullName evidence="1">Uncharacterized protein</fullName>
    </submittedName>
</protein>
<name>A0A2S0ULF8_9RHOB</name>